<proteinExistence type="predicted"/>
<protein>
    <recommendedName>
        <fullName evidence="4 13">Phospholipase A2</fullName>
        <ecNumber evidence="4 13">3.1.1.4</ecNumber>
    </recommendedName>
</protein>
<dbReference type="Pfam" id="PF00168">
    <property type="entry name" value="C2"/>
    <property type="match status" value="1"/>
</dbReference>
<keyword evidence="6 13" id="KW-0479">Metal-binding</keyword>
<dbReference type="Pfam" id="PF18695">
    <property type="entry name" value="cPLA2_C2"/>
    <property type="match status" value="1"/>
</dbReference>
<dbReference type="SUPFAM" id="SSF49562">
    <property type="entry name" value="C2 domain (Calcium/lipid-binding domain, CaLB)"/>
    <property type="match status" value="1"/>
</dbReference>
<dbReference type="SMART" id="SM00239">
    <property type="entry name" value="C2"/>
    <property type="match status" value="1"/>
</dbReference>
<dbReference type="FunFam" id="3.40.1090.10:FF:000002">
    <property type="entry name" value="Phospholipase A2"/>
    <property type="match status" value="1"/>
</dbReference>
<keyword evidence="9 12" id="KW-0442">Lipid degradation</keyword>
<dbReference type="PANTHER" id="PTHR10728:SF22">
    <property type="entry name" value="CYTOSOLIC PHOSPHOLIPASE A2 ZETA"/>
    <property type="match status" value="1"/>
</dbReference>
<dbReference type="GO" id="GO:0031982">
    <property type="term" value="C:vesicle"/>
    <property type="evidence" value="ECO:0007669"/>
    <property type="project" value="TreeGrafter"/>
</dbReference>
<dbReference type="InterPro" id="IPR000008">
    <property type="entry name" value="C2_dom"/>
</dbReference>
<keyword evidence="11" id="KW-0472">Membrane</keyword>
<evidence type="ECO:0000259" key="14">
    <source>
        <dbReference type="PROSITE" id="PS50004"/>
    </source>
</evidence>
<dbReference type="AlphaFoldDB" id="A0A8B9P8R4"/>
<dbReference type="GO" id="GO:0005544">
    <property type="term" value="F:calcium-dependent phospholipid binding"/>
    <property type="evidence" value="ECO:0007669"/>
    <property type="project" value="TreeGrafter"/>
</dbReference>
<comment type="domain">
    <text evidence="13">The N-terminal C2 domain associates with lipid membranes upon calcium binding.</text>
</comment>
<evidence type="ECO:0000256" key="7">
    <source>
        <dbReference type="ARBA" id="ARBA00022801"/>
    </source>
</evidence>
<evidence type="ECO:0000256" key="1">
    <source>
        <dbReference type="ARBA" id="ARBA00001913"/>
    </source>
</evidence>
<dbReference type="InterPro" id="IPR040723">
    <property type="entry name" value="cPLA2_C2"/>
</dbReference>
<dbReference type="GO" id="GO:0046475">
    <property type="term" value="P:glycerophospholipid catabolic process"/>
    <property type="evidence" value="ECO:0007669"/>
    <property type="project" value="TreeGrafter"/>
</dbReference>
<keyword evidence="7 12" id="KW-0378">Hydrolase</keyword>
<keyword evidence="5 13" id="KW-0963">Cytoplasm</keyword>
<dbReference type="Gene3D" id="2.60.40.150">
    <property type="entry name" value="C2 domain"/>
    <property type="match status" value="1"/>
</dbReference>
<evidence type="ECO:0000256" key="8">
    <source>
        <dbReference type="ARBA" id="ARBA00022837"/>
    </source>
</evidence>
<dbReference type="PROSITE" id="PS51210">
    <property type="entry name" value="PLA2C"/>
    <property type="match status" value="1"/>
</dbReference>
<comment type="subcellular location">
    <subcellularLocation>
        <location evidence="3">Cytoplasm</location>
        <location evidence="3">Cytosol</location>
    </subcellularLocation>
    <subcellularLocation>
        <location evidence="2">Membrane</location>
        <topology evidence="2">Peripheral membrane protein</topology>
    </subcellularLocation>
</comment>
<dbReference type="InterPro" id="IPR016035">
    <property type="entry name" value="Acyl_Trfase/lysoPLipase"/>
</dbReference>
<evidence type="ECO:0000313" key="16">
    <source>
        <dbReference type="Ensembl" id="ENSAOWP00000008783.1"/>
    </source>
</evidence>
<reference evidence="16" key="1">
    <citation type="submission" date="2025-08" db="UniProtKB">
        <authorList>
            <consortium name="Ensembl"/>
        </authorList>
    </citation>
    <scope>IDENTIFICATION</scope>
</reference>
<name>A0A8B9P8R4_APTOW</name>
<comment type="catalytic activity">
    <reaction evidence="13">
        <text>a 1,2-diacyl-sn-glycero-3-phosphocholine + H2O = a 1-acyl-sn-glycero-3-phosphocholine + a fatty acid + H(+)</text>
        <dbReference type="Rhea" id="RHEA:15801"/>
        <dbReference type="ChEBI" id="CHEBI:15377"/>
        <dbReference type="ChEBI" id="CHEBI:15378"/>
        <dbReference type="ChEBI" id="CHEBI:28868"/>
        <dbReference type="ChEBI" id="CHEBI:57643"/>
        <dbReference type="ChEBI" id="CHEBI:58168"/>
        <dbReference type="EC" id="3.1.1.4"/>
    </reaction>
</comment>
<evidence type="ECO:0000256" key="5">
    <source>
        <dbReference type="ARBA" id="ARBA00022490"/>
    </source>
</evidence>
<evidence type="ECO:0000313" key="17">
    <source>
        <dbReference type="Proteomes" id="UP000694424"/>
    </source>
</evidence>
<evidence type="ECO:0000256" key="6">
    <source>
        <dbReference type="ARBA" id="ARBA00022723"/>
    </source>
</evidence>
<dbReference type="InterPro" id="IPR035892">
    <property type="entry name" value="C2_domain_sf"/>
</dbReference>
<dbReference type="Ensembl" id="ENSAOWT00000009935.1">
    <property type="protein sequence ID" value="ENSAOWP00000008783.1"/>
    <property type="gene ID" value="ENSAOWG00000005934.1"/>
</dbReference>
<feature type="domain" description="PLA2c" evidence="15">
    <location>
        <begin position="287"/>
        <end position="835"/>
    </location>
</feature>
<evidence type="ECO:0000256" key="13">
    <source>
        <dbReference type="RuleBase" id="RU362102"/>
    </source>
</evidence>
<evidence type="ECO:0000256" key="2">
    <source>
        <dbReference type="ARBA" id="ARBA00004170"/>
    </source>
</evidence>
<dbReference type="GO" id="GO:0032587">
    <property type="term" value="C:ruffle membrane"/>
    <property type="evidence" value="ECO:0007669"/>
    <property type="project" value="TreeGrafter"/>
</dbReference>
<keyword evidence="17" id="KW-1185">Reference proteome</keyword>
<evidence type="ECO:0000256" key="11">
    <source>
        <dbReference type="ARBA" id="ARBA00023136"/>
    </source>
</evidence>
<evidence type="ECO:0000256" key="4">
    <source>
        <dbReference type="ARBA" id="ARBA00013278"/>
    </source>
</evidence>
<evidence type="ECO:0000256" key="10">
    <source>
        <dbReference type="ARBA" id="ARBA00023098"/>
    </source>
</evidence>
<dbReference type="Proteomes" id="UP000694424">
    <property type="component" value="Unplaced"/>
</dbReference>
<dbReference type="GO" id="GO:0005829">
    <property type="term" value="C:cytosol"/>
    <property type="evidence" value="ECO:0007669"/>
    <property type="project" value="UniProtKB-SubCell"/>
</dbReference>
<dbReference type="InterPro" id="IPR041847">
    <property type="entry name" value="C2_cPLA2"/>
</dbReference>
<evidence type="ECO:0000256" key="12">
    <source>
        <dbReference type="PROSITE-ProRule" id="PRU00555"/>
    </source>
</evidence>
<dbReference type="Pfam" id="PF01735">
    <property type="entry name" value="PLA2_B"/>
    <property type="match status" value="1"/>
</dbReference>
<evidence type="ECO:0000256" key="3">
    <source>
        <dbReference type="ARBA" id="ARBA00004514"/>
    </source>
</evidence>
<dbReference type="SUPFAM" id="SSF52151">
    <property type="entry name" value="FabD/lysophospholipase-like"/>
    <property type="match status" value="1"/>
</dbReference>
<comment type="cofactor">
    <cofactor evidence="1">
        <name>Ca(2+)</name>
        <dbReference type="ChEBI" id="CHEBI:29108"/>
    </cofactor>
</comment>
<dbReference type="PANTHER" id="PTHR10728">
    <property type="entry name" value="CYTOSOLIC PHOSPHOLIPASE A2"/>
    <property type="match status" value="1"/>
</dbReference>
<dbReference type="PROSITE" id="PS50004">
    <property type="entry name" value="C2"/>
    <property type="match status" value="1"/>
</dbReference>
<evidence type="ECO:0000259" key="15">
    <source>
        <dbReference type="PROSITE" id="PS51210"/>
    </source>
</evidence>
<reference evidence="16" key="2">
    <citation type="submission" date="2025-09" db="UniProtKB">
        <authorList>
            <consortium name="Ensembl"/>
        </authorList>
    </citation>
    <scope>IDENTIFICATION</scope>
</reference>
<dbReference type="SMART" id="SM00022">
    <property type="entry name" value="PLAc"/>
    <property type="match status" value="1"/>
</dbReference>
<dbReference type="Gene3D" id="3.40.1090.10">
    <property type="entry name" value="Cytosolic phospholipase A2 catalytic domain"/>
    <property type="match status" value="1"/>
</dbReference>
<accession>A0A8B9P8R4</accession>
<feature type="domain" description="C2" evidence="14">
    <location>
        <begin position="16"/>
        <end position="135"/>
    </location>
</feature>
<keyword evidence="10 12" id="KW-0443">Lipid metabolism</keyword>
<evidence type="ECO:0000256" key="9">
    <source>
        <dbReference type="ARBA" id="ARBA00022963"/>
    </source>
</evidence>
<dbReference type="CDD" id="cd04036">
    <property type="entry name" value="C2_cPLA2"/>
    <property type="match status" value="1"/>
</dbReference>
<sequence length="835" mass="94853">MFHELLRGRVPCRVLPLLASVLFLSFQWEKHPYYNLTVKVLRARNIKGTDLLSKADCYVELKLPTASPVVSRTQVVDNSDNPEWNETFQYRIHSAVKNILELTLYDKDVLVSDELTSVVFDVGGMKPGQPLLRTFKLNPEVGPGLFSKSALRSCSSSLQKSDSAYSESLVHPCLSLQGTVNREEKSKEKQQGSCEVKLSVPGAYEKQLCIPWRPDSEQDYGTSFVFHVDKEMHPELQVELEQTISVLQVSSYAGVLGLGTVPVNSLPIGQKVDRIISLGEVTSTFCICFNITWDLDIRLGFDLCKEEREFLDRRKKIVSEALKKALNLKESPGKDEVPVMAVLGSGGGMRALTSFYGSLAGLQQLGLLDAAIYLCGVSGSTWCLSTLYQDPDWSQKDLQDAISRAQDTVSSGKGGAFSPERLKYYFQELNAMESSGRKVSFTDLWGLIVEYFLQQKEDPSKLSDQQEAVKWAQNPYPIYAAVNVRPNISSGDFAEWCEFTPYEVGFRKYGAFVRTEDFDSEFFMGQLIQKRPEPRICFLQGMWGSAFAASLDDICLKVVGIGLGFLDSFKDVIKVVDDCRRFHFRDPTRLKTRLVIPGGPLLQIFQDFFTSRVTCGETFNFMQGLYLHKDYVNVKKFVAWRGTHLDAFPNQLTPMEESLFLVDGGFSINSPFPLVLQPERDVDVILSFNFSWEAPFEILELTQKYCKEREIPFPKIELSDEDEKKPKECYMFVDDKNPKAPIVLHFPLVNDTFQKYKAPGVKRESEDEKSFGDFVIETKDSPYRTLNFTYEPYDFSRLVEVNRYNVLNSKDILFKTLNLALKRRKQKKSPTRVAS</sequence>
<organism evidence="16 17">
    <name type="scientific">Apteryx owenii</name>
    <name type="common">Little spotted kiwi</name>
    <dbReference type="NCBI Taxonomy" id="8824"/>
    <lineage>
        <taxon>Eukaryota</taxon>
        <taxon>Metazoa</taxon>
        <taxon>Chordata</taxon>
        <taxon>Craniata</taxon>
        <taxon>Vertebrata</taxon>
        <taxon>Euteleostomi</taxon>
        <taxon>Archelosauria</taxon>
        <taxon>Archosauria</taxon>
        <taxon>Dinosauria</taxon>
        <taxon>Saurischia</taxon>
        <taxon>Theropoda</taxon>
        <taxon>Coelurosauria</taxon>
        <taxon>Aves</taxon>
        <taxon>Palaeognathae</taxon>
        <taxon>Apterygiformes</taxon>
        <taxon>Apterygidae</taxon>
        <taxon>Apteryx</taxon>
    </lineage>
</organism>
<dbReference type="EC" id="3.1.1.4" evidence="4 13"/>
<dbReference type="GO" id="GO:0005509">
    <property type="term" value="F:calcium ion binding"/>
    <property type="evidence" value="ECO:0007669"/>
    <property type="project" value="InterPro"/>
</dbReference>
<dbReference type="GO" id="GO:0047498">
    <property type="term" value="F:calcium-dependent phospholipase A2 activity"/>
    <property type="evidence" value="ECO:0007669"/>
    <property type="project" value="TreeGrafter"/>
</dbReference>
<dbReference type="FunFam" id="2.60.40.150:FF:000030">
    <property type="entry name" value="Phospholipase A2"/>
    <property type="match status" value="1"/>
</dbReference>
<keyword evidence="8 13" id="KW-0106">Calcium</keyword>
<dbReference type="InterPro" id="IPR002642">
    <property type="entry name" value="LysoPLipase_cat_dom"/>
</dbReference>